<dbReference type="Pfam" id="PF17891">
    <property type="entry name" value="FluMu_N"/>
    <property type="match status" value="1"/>
</dbReference>
<dbReference type="RefSeq" id="WP_011071000.1">
    <property type="nucleotide sequence ID" value="NC_004347.2"/>
</dbReference>
<dbReference type="eggNOG" id="ENOG5033F94">
    <property type="taxonomic scope" value="Bacteria"/>
</dbReference>
<evidence type="ECO:0000313" key="4">
    <source>
        <dbReference type="Proteomes" id="UP000008186"/>
    </source>
</evidence>
<evidence type="ECO:0000256" key="1">
    <source>
        <dbReference type="SAM" id="MobiDB-lite"/>
    </source>
</evidence>
<reference evidence="3 4" key="3">
    <citation type="journal article" date="2008" name="Appl. Environ. Microbiol.">
        <title>Identification of mobile elements and pseudogenes in the Shewanella oneidensis MR-1 genome.</title>
        <authorList>
            <person name="Romine M.F."/>
            <person name="Carlson T.S."/>
            <person name="Norbeck A.D."/>
            <person name="McCue L.A."/>
            <person name="Lipton M.S."/>
        </authorList>
    </citation>
    <scope>NUCLEOTIDE SEQUENCE [LARGE SCALE GENOMIC DNA]</scope>
    <source>
        <strain evidence="4">ATCC 700550 / JCM 31522 / CIP 106686 / LMG 19005 / NCIMB 14063 / MR-1</strain>
    </source>
</reference>
<reference evidence="3 4" key="4">
    <citation type="journal article" date="2011" name="BMC Genomics">
        <title>Genome-wide protein localization prediction strategies for gram negative bacteria.</title>
        <authorList>
            <person name="Romine M.F."/>
        </authorList>
    </citation>
    <scope>NUCLEOTIDE SEQUENCE [LARGE SCALE GENOMIC DNA]</scope>
    <source>
        <strain evidence="4">ATCC 700550 / JCM 31522 / CIP 106686 / LMG 19005 / NCIMB 14063 / MR-1</strain>
    </source>
</reference>
<dbReference type="OrthoDB" id="5906592at2"/>
<dbReference type="Proteomes" id="UP000008186">
    <property type="component" value="Chromosome"/>
</dbReference>
<dbReference type="KEGG" id="son:SO_0676"/>
<proteinExistence type="predicted"/>
<evidence type="ECO:0000313" key="3">
    <source>
        <dbReference type="EMBL" id="AAN53754.1"/>
    </source>
</evidence>
<feature type="domain" description="Mu-like prophage FluMu N-terminal" evidence="2">
    <location>
        <begin position="16"/>
        <end position="63"/>
    </location>
</feature>
<sequence>MAQISDQTQDNVPVLMVVSRQPNGYRRAGLAFNKGDNHLPLAELSDEQVAAIKADTRLKVFETSMAMDSTGSLDIPNGDPSLTSQDTTAPVPLSFAEAIAKLDKANNEHFTSSGKPQCSALEALMGQPISAAERDAQWAAFTANADGE</sequence>
<keyword evidence="4" id="KW-1185">Reference proteome</keyword>
<dbReference type="SUPFAM" id="SSF160059">
    <property type="entry name" value="PriA/YqbF domain"/>
    <property type="match status" value="1"/>
</dbReference>
<feature type="region of interest" description="Disordered" evidence="1">
    <location>
        <begin position="69"/>
        <end position="88"/>
    </location>
</feature>
<protein>
    <submittedName>
        <fullName evidence="3">Mu phage uncharacterized protein</fullName>
    </submittedName>
</protein>
<dbReference type="PaxDb" id="211586-SO_0676"/>
<evidence type="ECO:0000259" key="2">
    <source>
        <dbReference type="Pfam" id="PF17891"/>
    </source>
</evidence>
<dbReference type="HOGENOM" id="CLU_147425_0_0_6"/>
<dbReference type="InterPro" id="IPR041227">
    <property type="entry name" value="FluMu_N"/>
</dbReference>
<reference evidence="3 4" key="1">
    <citation type="journal article" date="2002" name="Nat. Biotechnol.">
        <title>Genome sequence of the dissimilatory metal ion-reducing bacterium Shewanella oneidensis.</title>
        <authorList>
            <person name="Heidelberg J.F."/>
            <person name="Paulsen I.T."/>
            <person name="Nelson K.E."/>
            <person name="Gaidos E.J."/>
            <person name="Nelson W.C."/>
            <person name="Read T.D."/>
            <person name="Eisen J.A."/>
            <person name="Seshadri R."/>
            <person name="Ward N."/>
            <person name="Methe B."/>
            <person name="Clayton R.A."/>
            <person name="Meyer T."/>
            <person name="Tsapin A."/>
            <person name="Scott J."/>
            <person name="Beanan M."/>
            <person name="Brinkac L."/>
            <person name="Daugherty S."/>
            <person name="DeBoy R.T."/>
            <person name="Dodson R.J."/>
            <person name="Durkin A.S."/>
            <person name="Haft D.H."/>
            <person name="Kolonay J.F."/>
            <person name="Madupu R."/>
            <person name="Peterson J.D."/>
            <person name="Umayam L.A."/>
            <person name="White O."/>
            <person name="Wolf A.M."/>
            <person name="Vamathevan J."/>
            <person name="Weidman J."/>
            <person name="Impraim M."/>
            <person name="Lee K."/>
            <person name="Berry K."/>
            <person name="Lee C."/>
            <person name="Mueller J."/>
            <person name="Khouri H."/>
            <person name="Gill J."/>
            <person name="Utterback T.R."/>
            <person name="McDonald L.A."/>
            <person name="Feldblyum T.V."/>
            <person name="Smith H.O."/>
            <person name="Venter J.C."/>
            <person name="Nealson K.H."/>
            <person name="Fraser C.M."/>
        </authorList>
    </citation>
    <scope>NUCLEOTIDE SEQUENCE [LARGE SCALE GENOMIC DNA]</scope>
    <source>
        <strain evidence="4">ATCC 700550 / JCM 31522 / CIP 106686 / LMG 19005 / NCIMB 14063 / MR-1</strain>
    </source>
</reference>
<dbReference type="AlphaFoldDB" id="Q8EIZ9"/>
<dbReference type="BioCyc" id="SONE211586:G1GMP-640-MONOMER"/>
<reference evidence="3 4" key="2">
    <citation type="journal article" date="2005" name="Proteomics">
        <title>Global detection and characterization of hypothetical proteins in Shewanella oneidensis MR-1 using LC-MS based proteomics.</title>
        <authorList>
            <person name="Elias D.A."/>
            <person name="Monroe M.E."/>
            <person name="Marshall M.J."/>
            <person name="Romine M.F."/>
            <person name="Belieav A.S."/>
            <person name="Fredrickson J.K."/>
            <person name="Anderson G.A."/>
            <person name="Smith R.D."/>
            <person name="Lipton M.S."/>
        </authorList>
    </citation>
    <scope>NUCLEOTIDE SEQUENCE [LARGE SCALE GENOMIC DNA]</scope>
    <source>
        <strain evidence="4">ATCC 700550 / JCM 31522 / CIP 106686 / LMG 19005 / NCIMB 14063 / MR-1</strain>
    </source>
</reference>
<dbReference type="PATRIC" id="fig|211586.12.peg.652"/>
<dbReference type="STRING" id="211586.SO_0676"/>
<dbReference type="EMBL" id="AE014299">
    <property type="protein sequence ID" value="AAN53754.1"/>
    <property type="molecule type" value="Genomic_DNA"/>
</dbReference>
<dbReference type="Gene3D" id="3.40.5.80">
    <property type="match status" value="1"/>
</dbReference>
<name>Q8EIZ9_SHEON</name>
<gene>
    <name evidence="3" type="ordered locus">SO_0676</name>
</gene>
<organism evidence="3 4">
    <name type="scientific">Shewanella oneidensis (strain ATCC 700550 / JCM 31522 / CIP 106686 / LMG 19005 / NCIMB 14063 / MR-1)</name>
    <dbReference type="NCBI Taxonomy" id="211586"/>
    <lineage>
        <taxon>Bacteria</taxon>
        <taxon>Pseudomonadati</taxon>
        <taxon>Pseudomonadota</taxon>
        <taxon>Gammaproteobacteria</taxon>
        <taxon>Alteromonadales</taxon>
        <taxon>Shewanellaceae</taxon>
        <taxon>Shewanella</taxon>
    </lineage>
</organism>
<accession>Q8EIZ9</accession>